<dbReference type="RefSeq" id="WP_273628568.1">
    <property type="nucleotide sequence ID" value="NZ_CP117167.1"/>
</dbReference>
<gene>
    <name evidence="1" type="ORF">PQO05_16740</name>
</gene>
<sequence>MNLNYAILFSVELMHDYYTDQRCPDFAIVPTAETAVAMKNMGMVYKFAGNQLFVLVRVNESGLPLIPIQSTKNFVFAMLLQHVHFYNFTNLSYTPSAPQRYYFSNTNQNQSGTDVLLQSKIALYNNATTYNIGDLVATNTGNIYEALKPGSGNALTNTDAWLNRNKVQYVNGGDLITLAPYITSFAVTPANTFTVNVNGLNNAGTAYDQKVLDTINLTYDTAQSTIQLKLDNLPSGKYSIDINGQKNLIYIDSTLAASRDVFGIINIVNNYASPSVFGLFDAAGKPNKTRFVIRFANRAVIWRYIARTADVTSVNDSRPAPDKYTFTAGDPNEFISVKPIPFNQQPVNTLSIESTSLGNISPIANPTINRLGTINKDGFNYYCSELHLNY</sequence>
<accession>A0ABY7T2B2</accession>
<evidence type="ECO:0000313" key="2">
    <source>
        <dbReference type="Proteomes" id="UP001216139"/>
    </source>
</evidence>
<organism evidence="1 2">
    <name type="scientific">Mucilaginibacter jinjuensis</name>
    <dbReference type="NCBI Taxonomy" id="1176721"/>
    <lineage>
        <taxon>Bacteria</taxon>
        <taxon>Pseudomonadati</taxon>
        <taxon>Bacteroidota</taxon>
        <taxon>Sphingobacteriia</taxon>
        <taxon>Sphingobacteriales</taxon>
        <taxon>Sphingobacteriaceae</taxon>
        <taxon>Mucilaginibacter</taxon>
    </lineage>
</organism>
<dbReference type="EMBL" id="CP117167">
    <property type="protein sequence ID" value="WCT10384.1"/>
    <property type="molecule type" value="Genomic_DNA"/>
</dbReference>
<reference evidence="1 2" key="1">
    <citation type="submission" date="2023-02" db="EMBL/GenBank/DDBJ databases">
        <title>Genome sequence of Mucilaginibacter jinjuensis strain KACC 16571.</title>
        <authorList>
            <person name="Kim S."/>
            <person name="Heo J."/>
            <person name="Kwon S.-W."/>
        </authorList>
    </citation>
    <scope>NUCLEOTIDE SEQUENCE [LARGE SCALE GENOMIC DNA]</scope>
    <source>
        <strain evidence="1 2">KACC 16571</strain>
    </source>
</reference>
<protein>
    <submittedName>
        <fullName evidence="1">Uncharacterized protein</fullName>
    </submittedName>
</protein>
<proteinExistence type="predicted"/>
<name>A0ABY7T2B2_9SPHI</name>
<dbReference type="Proteomes" id="UP001216139">
    <property type="component" value="Chromosome"/>
</dbReference>
<keyword evidence="2" id="KW-1185">Reference proteome</keyword>
<evidence type="ECO:0000313" key="1">
    <source>
        <dbReference type="EMBL" id="WCT10384.1"/>
    </source>
</evidence>